<protein>
    <submittedName>
        <fullName evidence="2">Heterokaryon incompatibility protein-domain-containing protein</fullName>
    </submittedName>
</protein>
<dbReference type="PANTHER" id="PTHR33112:SF16">
    <property type="entry name" value="HETEROKARYON INCOMPATIBILITY DOMAIN-CONTAINING PROTEIN"/>
    <property type="match status" value="1"/>
</dbReference>
<feature type="domain" description="Heterokaryon incompatibility" evidence="1">
    <location>
        <begin position="191"/>
        <end position="346"/>
    </location>
</feature>
<evidence type="ECO:0000313" key="2">
    <source>
        <dbReference type="EMBL" id="KAH7124437.1"/>
    </source>
</evidence>
<proteinExistence type="predicted"/>
<comment type="caution">
    <text evidence="2">The sequence shown here is derived from an EMBL/GenBank/DDBJ whole genome shotgun (WGS) entry which is preliminary data.</text>
</comment>
<reference evidence="2" key="1">
    <citation type="journal article" date="2021" name="Nat. Commun.">
        <title>Genetic determinants of endophytism in the Arabidopsis root mycobiome.</title>
        <authorList>
            <person name="Mesny F."/>
            <person name="Miyauchi S."/>
            <person name="Thiergart T."/>
            <person name="Pickel B."/>
            <person name="Atanasova L."/>
            <person name="Karlsson M."/>
            <person name="Huettel B."/>
            <person name="Barry K.W."/>
            <person name="Haridas S."/>
            <person name="Chen C."/>
            <person name="Bauer D."/>
            <person name="Andreopoulos W."/>
            <person name="Pangilinan J."/>
            <person name="LaButti K."/>
            <person name="Riley R."/>
            <person name="Lipzen A."/>
            <person name="Clum A."/>
            <person name="Drula E."/>
            <person name="Henrissat B."/>
            <person name="Kohler A."/>
            <person name="Grigoriev I.V."/>
            <person name="Martin F.M."/>
            <person name="Hacquard S."/>
        </authorList>
    </citation>
    <scope>NUCLEOTIDE SEQUENCE</scope>
    <source>
        <strain evidence="2">MPI-CAGE-AT-0147</strain>
    </source>
</reference>
<evidence type="ECO:0000259" key="1">
    <source>
        <dbReference type="Pfam" id="PF06985"/>
    </source>
</evidence>
<name>A0A9P9DSY5_9HYPO</name>
<sequence>MNPTTPSTNLQPHSCCFCNRIILVRHCDGNYVEANLDYDQVLQGARSGCALLQGRLDRLHSSPCYWECSAPKLQCYTMRDDEDLIFLEFYWEGIQTVDSEDQSDSLQIFAPEGTLAHRYLKHQPLNMEPASRENVAWMKRHLDNCRRHHPCRRLREVHHSLAMPSRLINVGSSSDPLVHISATRLPMMECYAIASYAWGSGVIHAIKTTTSNLQQRMVEGIQLSEMPKTIQDLVQVTRLLGLEYLWVDCLCVVQDDDDEITQEMGRMANYYQRTEILLSAATAEHSDEGFLKVRHADQVYGAIFEIPYRLDLNGEDEQGAVLLCEKPLYNNSKEEPLHKRIWTHQEHILASRVLSFGSKQVRWECRRGIAVDGGSCWSPVDDPAVAEACISSGSLKPAEYARGYKLQEILDSWTETVEAYSSRDYTNKSDRLPAFAAMTSLLASATGWLVSDCYAGIWQGDARRQLLWSKTETQDLGQYDQPSWSWASLPGSVEYSTISRLDWSGDSLKIVAFKPQLHGGILLEIRGFIRQAFWNGLYIQQLSNETSSPDAQGIFLMEPELRWDVLLPPQPVWLLEMVYAYRVPESLGLVLVRSTRNLEHFERRGYFELNYSETGNSSLSEAGEKGRLKLIAEPNWIQRGRYQSVFIE</sequence>
<gene>
    <name evidence="2" type="ORF">EDB81DRAFT_812916</name>
</gene>
<dbReference type="Pfam" id="PF06985">
    <property type="entry name" value="HET"/>
    <property type="match status" value="1"/>
</dbReference>
<dbReference type="Proteomes" id="UP000738349">
    <property type="component" value="Unassembled WGS sequence"/>
</dbReference>
<accession>A0A9P9DSY5</accession>
<dbReference type="EMBL" id="JAGMUV010000022">
    <property type="protein sequence ID" value="KAH7124437.1"/>
    <property type="molecule type" value="Genomic_DNA"/>
</dbReference>
<dbReference type="InterPro" id="IPR010730">
    <property type="entry name" value="HET"/>
</dbReference>
<keyword evidence="3" id="KW-1185">Reference proteome</keyword>
<dbReference type="AlphaFoldDB" id="A0A9P9DSY5"/>
<evidence type="ECO:0000313" key="3">
    <source>
        <dbReference type="Proteomes" id="UP000738349"/>
    </source>
</evidence>
<organism evidence="2 3">
    <name type="scientific">Dactylonectria macrodidyma</name>
    <dbReference type="NCBI Taxonomy" id="307937"/>
    <lineage>
        <taxon>Eukaryota</taxon>
        <taxon>Fungi</taxon>
        <taxon>Dikarya</taxon>
        <taxon>Ascomycota</taxon>
        <taxon>Pezizomycotina</taxon>
        <taxon>Sordariomycetes</taxon>
        <taxon>Hypocreomycetidae</taxon>
        <taxon>Hypocreales</taxon>
        <taxon>Nectriaceae</taxon>
        <taxon>Dactylonectria</taxon>
    </lineage>
</organism>
<dbReference type="PANTHER" id="PTHR33112">
    <property type="entry name" value="DOMAIN PROTEIN, PUTATIVE-RELATED"/>
    <property type="match status" value="1"/>
</dbReference>
<dbReference type="OrthoDB" id="5125733at2759"/>